<evidence type="ECO:0000313" key="8">
    <source>
        <dbReference type="Proteomes" id="UP000433483"/>
    </source>
</evidence>
<evidence type="ECO:0000313" key="11">
    <source>
        <dbReference type="Proteomes" id="UP000440732"/>
    </source>
</evidence>
<evidence type="ECO:0000313" key="7">
    <source>
        <dbReference type="Proteomes" id="UP000429523"/>
    </source>
</evidence>
<dbReference type="Proteomes" id="UP000441208">
    <property type="component" value="Unassembled WGS sequence"/>
</dbReference>
<evidence type="ECO:0000313" key="10">
    <source>
        <dbReference type="Proteomes" id="UP000440367"/>
    </source>
</evidence>
<evidence type="ECO:0000313" key="12">
    <source>
        <dbReference type="Proteomes" id="UP000441208"/>
    </source>
</evidence>
<comment type="caution">
    <text evidence="5">The sequence shown here is derived from an EMBL/GenBank/DDBJ whole genome shotgun (WGS) entry which is preliminary data.</text>
</comment>
<dbReference type="Proteomes" id="UP000440367">
    <property type="component" value="Unassembled WGS sequence"/>
</dbReference>
<gene>
    <name evidence="6" type="ORF">PF001_g23040</name>
    <name evidence="5" type="ORF">PF002_g23020</name>
    <name evidence="4" type="ORF">PF005_g23542</name>
    <name evidence="3" type="ORF">PF006_g20549</name>
    <name evidence="2" type="ORF">PF007_g23490</name>
    <name evidence="1" type="ORF">PF009_g21267</name>
</gene>
<dbReference type="Proteomes" id="UP000437068">
    <property type="component" value="Unassembled WGS sequence"/>
</dbReference>
<dbReference type="EMBL" id="QXGD01001927">
    <property type="protein sequence ID" value="KAE9196534.1"/>
    <property type="molecule type" value="Genomic_DNA"/>
</dbReference>
<dbReference type="Proteomes" id="UP000429523">
    <property type="component" value="Unassembled WGS sequence"/>
</dbReference>
<dbReference type="Proteomes" id="UP000440732">
    <property type="component" value="Unassembled WGS sequence"/>
</dbReference>
<dbReference type="AlphaFoldDB" id="A0A6A3X4P2"/>
<dbReference type="EMBL" id="QXFZ01002223">
    <property type="protein sequence ID" value="KAE9079343.1"/>
    <property type="molecule type" value="Genomic_DNA"/>
</dbReference>
<evidence type="ECO:0000313" key="5">
    <source>
        <dbReference type="EMBL" id="KAE9196534.1"/>
    </source>
</evidence>
<evidence type="ECO:0000313" key="3">
    <source>
        <dbReference type="EMBL" id="KAE9109963.1"/>
    </source>
</evidence>
<dbReference type="EMBL" id="QXGA01001802">
    <property type="protein sequence ID" value="KAE9109963.1"/>
    <property type="molecule type" value="Genomic_DNA"/>
</dbReference>
<dbReference type="OrthoDB" id="127986at2759"/>
<protein>
    <recommendedName>
        <fullName evidence="13">Reverse transcriptase Ty1/copia-type domain-containing protein</fullName>
    </recommendedName>
</protein>
<dbReference type="Proteomes" id="UP000433483">
    <property type="component" value="Unassembled WGS sequence"/>
</dbReference>
<dbReference type="EMBL" id="QXGB01002253">
    <property type="protein sequence ID" value="KAE9179820.1"/>
    <property type="molecule type" value="Genomic_DNA"/>
</dbReference>
<dbReference type="CDD" id="cd09272">
    <property type="entry name" value="RNase_HI_RT_Ty1"/>
    <property type="match status" value="1"/>
</dbReference>
<organism evidence="5 10">
    <name type="scientific">Phytophthora fragariae</name>
    <dbReference type="NCBI Taxonomy" id="53985"/>
    <lineage>
        <taxon>Eukaryota</taxon>
        <taxon>Sar</taxon>
        <taxon>Stramenopiles</taxon>
        <taxon>Oomycota</taxon>
        <taxon>Peronosporomycetes</taxon>
        <taxon>Peronosporales</taxon>
        <taxon>Peronosporaceae</taxon>
        <taxon>Phytophthora</taxon>
    </lineage>
</organism>
<proteinExistence type="predicted"/>
<evidence type="ECO:0000313" key="2">
    <source>
        <dbReference type="EMBL" id="KAE9079343.1"/>
    </source>
</evidence>
<evidence type="ECO:0000313" key="9">
    <source>
        <dbReference type="Proteomes" id="UP000437068"/>
    </source>
</evidence>
<evidence type="ECO:0000313" key="4">
    <source>
        <dbReference type="EMBL" id="KAE9179820.1"/>
    </source>
</evidence>
<reference evidence="7 8" key="1">
    <citation type="submission" date="2018-08" db="EMBL/GenBank/DDBJ databases">
        <title>Genomic investigation of the strawberry pathogen Phytophthora fragariae indicates pathogenicity is determined by transcriptional variation in three key races.</title>
        <authorList>
            <person name="Adams T.M."/>
            <person name="Armitage A.D."/>
            <person name="Sobczyk M.K."/>
            <person name="Bates H.J."/>
            <person name="Dunwell J.M."/>
            <person name="Nellist C.F."/>
            <person name="Harrison R.J."/>
        </authorList>
    </citation>
    <scope>NUCLEOTIDE SEQUENCE [LARGE SCALE GENOMIC DNA]</scope>
    <source>
        <strain evidence="6 9">A4</strain>
        <strain evidence="5 10">BC-1</strain>
        <strain evidence="4 8">NOV-27</strain>
        <strain evidence="3 11">NOV-5</strain>
        <strain evidence="2 12">NOV-71</strain>
        <strain evidence="1 7">NOV-9</strain>
    </source>
</reference>
<dbReference type="PANTHER" id="PTHR11439">
    <property type="entry name" value="GAG-POL-RELATED RETROTRANSPOSON"/>
    <property type="match status" value="1"/>
</dbReference>
<evidence type="ECO:0000313" key="6">
    <source>
        <dbReference type="EMBL" id="KAE9283015.1"/>
    </source>
</evidence>
<dbReference type="EMBL" id="QXGF01001653">
    <property type="protein sequence ID" value="KAE8928595.1"/>
    <property type="molecule type" value="Genomic_DNA"/>
</dbReference>
<dbReference type="EMBL" id="QXGE01002307">
    <property type="protein sequence ID" value="KAE9283015.1"/>
    <property type="molecule type" value="Genomic_DNA"/>
</dbReference>
<evidence type="ECO:0008006" key="13">
    <source>
        <dbReference type="Google" id="ProtNLM"/>
    </source>
</evidence>
<sequence length="194" mass="21607">MTLTYRRDKTAIPVELFSDADWANNTEDRKSISGIVVRVYENAVAWLTKRQIVVAKSSAAAESIAASLGVEEARWTRMLVQSLTGKKIPAVLVHIDNRSTIARIVNGRSSEAQKTIDCMFFDVKDAHKRGEIAIKYCPTEIMLADGLTNALGSQRFKLMQRLIGLNEEGTSWRRTSVMPTSLHARHGHHVAGRC</sequence>
<dbReference type="PANTHER" id="PTHR11439:SF483">
    <property type="entry name" value="PEPTIDE SYNTHASE GLIP-LIKE, PUTATIVE (AFU_ORTHOLOGUE AFUA_3G12920)-RELATED"/>
    <property type="match status" value="1"/>
</dbReference>
<keyword evidence="8" id="KW-1185">Reference proteome</keyword>
<name>A0A6A3X4P2_9STRA</name>
<accession>A0A6A3X4P2</accession>
<evidence type="ECO:0000313" key="1">
    <source>
        <dbReference type="EMBL" id="KAE8928595.1"/>
    </source>
</evidence>